<keyword evidence="1" id="KW-0472">Membrane</keyword>
<dbReference type="EMBL" id="BRXY01000288">
    <property type="protein sequence ID" value="GMH84007.1"/>
    <property type="molecule type" value="Genomic_DNA"/>
</dbReference>
<feature type="transmembrane region" description="Helical" evidence="1">
    <location>
        <begin position="312"/>
        <end position="330"/>
    </location>
</feature>
<evidence type="ECO:0000256" key="1">
    <source>
        <dbReference type="SAM" id="Phobius"/>
    </source>
</evidence>
<dbReference type="Proteomes" id="UP001165085">
    <property type="component" value="Unassembled WGS sequence"/>
</dbReference>
<feature type="transmembrane region" description="Helical" evidence="1">
    <location>
        <begin position="405"/>
        <end position="423"/>
    </location>
</feature>
<feature type="transmembrane region" description="Helical" evidence="1">
    <location>
        <begin position="575"/>
        <end position="601"/>
    </location>
</feature>
<feature type="transmembrane region" description="Helical" evidence="1">
    <location>
        <begin position="104"/>
        <end position="121"/>
    </location>
</feature>
<feature type="transmembrane region" description="Helical" evidence="1">
    <location>
        <begin position="536"/>
        <end position="555"/>
    </location>
</feature>
<feature type="transmembrane region" description="Helical" evidence="1">
    <location>
        <begin position="350"/>
        <end position="368"/>
    </location>
</feature>
<keyword evidence="1" id="KW-1133">Transmembrane helix</keyword>
<feature type="transmembrane region" description="Helical" evidence="1">
    <location>
        <begin position="141"/>
        <end position="164"/>
    </location>
</feature>
<protein>
    <submittedName>
        <fullName evidence="2">Uncharacterized protein</fullName>
    </submittedName>
</protein>
<comment type="caution">
    <text evidence="2">The sequence shown here is derived from an EMBL/GenBank/DDBJ whole genome shotgun (WGS) entry which is preliminary data.</text>
</comment>
<dbReference type="AlphaFoldDB" id="A0A9W7BA87"/>
<feature type="transmembrane region" description="Helical" evidence="1">
    <location>
        <begin position="64"/>
        <end position="83"/>
    </location>
</feature>
<feature type="transmembrane region" description="Helical" evidence="1">
    <location>
        <begin position="185"/>
        <end position="205"/>
    </location>
</feature>
<accession>A0A9W7BA87</accession>
<feature type="transmembrane region" description="Helical" evidence="1">
    <location>
        <begin position="12"/>
        <end position="28"/>
    </location>
</feature>
<feature type="transmembrane region" description="Helical" evidence="1">
    <location>
        <begin position="380"/>
        <end position="399"/>
    </location>
</feature>
<sequence>MINNRKVHDGTLFLVSIAYLLSLIFGTVKPKSTSWWQRNFLLVAALNTLVMGIVSFSRGFGDSWGIFEVLLSGAGLFIIRPVYNSAIKFLDGFGDDALDKHLASCLNSSFIVIPSIAYLAAEVYSCYTTEERHGLCYPLFISNWTVAVWLGLSFCLSLVLGIIYKSHTFTDWCFFKEPTIENLSRVGTAFVTAALSFTTFGLRSYNQVPNQLPYDPEKINEVNYQNAGGRLIKISFSILLLLIGCLINDFVIAGLKNGYLQSLDDCHDEEELHGSYQYRIQQVLLTVETKFNLKKCSVPDNEARMSPLYTEIMFFSSLITCVTQISGIFMRLFGNERAKNIGIIIKTTYTLGWILHIIAVTCYIFSDVETKEKNIRKKTIAKWTVYFLFIINGLSNAIVQNWTWVGMWIIMLLGCVIMFKGTMKNRQHCADKFSLMERRSHLVLCFKILRGNLPTQLYFIGELSGCLIRQLNYKSVAPEGTFELMENSCNGVLYSIAPIAVFNGWCIVQYINYGFHKDLQHNVVNIARLHLSFFQIYRVANSALLVCLAVFAYSLRHEDPPMDIDGKHEHEHSRSTTIVIIALSAFLVFVEVVGTFLKVIYGLMSSTLLRFRAGTISNPNKELLPSDGEKLSIDARFEDRDNSLWSGGSKGARNSIMPKALGKEKSVAVFEISPGFL</sequence>
<feature type="transmembrane region" description="Helical" evidence="1">
    <location>
        <begin position="40"/>
        <end position="58"/>
    </location>
</feature>
<evidence type="ECO:0000313" key="2">
    <source>
        <dbReference type="EMBL" id="GMH84007.1"/>
    </source>
</evidence>
<gene>
    <name evidence="2" type="ORF">TrST_g10463</name>
</gene>
<evidence type="ECO:0000313" key="3">
    <source>
        <dbReference type="Proteomes" id="UP001165085"/>
    </source>
</evidence>
<keyword evidence="1" id="KW-0812">Transmembrane</keyword>
<name>A0A9W7BA87_9STRA</name>
<reference evidence="3" key="1">
    <citation type="journal article" date="2023" name="Commun. Biol.">
        <title>Genome analysis of Parmales, the sister group of diatoms, reveals the evolutionary specialization of diatoms from phago-mixotrophs to photoautotrophs.</title>
        <authorList>
            <person name="Ban H."/>
            <person name="Sato S."/>
            <person name="Yoshikawa S."/>
            <person name="Yamada K."/>
            <person name="Nakamura Y."/>
            <person name="Ichinomiya M."/>
            <person name="Sato N."/>
            <person name="Blanc-Mathieu R."/>
            <person name="Endo H."/>
            <person name="Kuwata A."/>
            <person name="Ogata H."/>
        </authorList>
    </citation>
    <scope>NUCLEOTIDE SEQUENCE [LARGE SCALE GENOMIC DNA]</scope>
    <source>
        <strain evidence="3">NIES 3701</strain>
    </source>
</reference>
<organism evidence="2 3">
    <name type="scientific">Triparma strigata</name>
    <dbReference type="NCBI Taxonomy" id="1606541"/>
    <lineage>
        <taxon>Eukaryota</taxon>
        <taxon>Sar</taxon>
        <taxon>Stramenopiles</taxon>
        <taxon>Ochrophyta</taxon>
        <taxon>Bolidophyceae</taxon>
        <taxon>Parmales</taxon>
        <taxon>Triparmaceae</taxon>
        <taxon>Triparma</taxon>
    </lineage>
</organism>
<feature type="transmembrane region" description="Helical" evidence="1">
    <location>
        <begin position="234"/>
        <end position="255"/>
    </location>
</feature>
<proteinExistence type="predicted"/>
<keyword evidence="3" id="KW-1185">Reference proteome</keyword>